<accession>A0A074LUU6</accession>
<evidence type="ECO:0000313" key="2">
    <source>
        <dbReference type="Proteomes" id="UP000027931"/>
    </source>
</evidence>
<comment type="caution">
    <text evidence="1">The sequence shown here is derived from an EMBL/GenBank/DDBJ whole genome shotgun (WGS) entry which is preliminary data.</text>
</comment>
<evidence type="ECO:0000313" key="1">
    <source>
        <dbReference type="EMBL" id="KEO83693.1"/>
    </source>
</evidence>
<dbReference type="EMBL" id="JMIR01000009">
    <property type="protein sequence ID" value="KEO83693.1"/>
    <property type="molecule type" value="Genomic_DNA"/>
</dbReference>
<name>A0A074LUU6_9BACL</name>
<sequence>MKHYDSRSTINYRHNSQPRFVRKKYFRDGAFVPTLLGRDILSQQHVFVLDSTLYRYDHGVYKPDGEVKLKELATILLGDEYKQARVE</sequence>
<dbReference type="AlphaFoldDB" id="A0A074LUU6"/>
<dbReference type="STRING" id="1157490.EL26_08550"/>
<keyword evidence="2" id="KW-1185">Reference proteome</keyword>
<dbReference type="Proteomes" id="UP000027931">
    <property type="component" value="Unassembled WGS sequence"/>
</dbReference>
<gene>
    <name evidence="1" type="ORF">EL26_08550</name>
</gene>
<organism evidence="1 2">
    <name type="scientific">Tumebacillus flagellatus</name>
    <dbReference type="NCBI Taxonomy" id="1157490"/>
    <lineage>
        <taxon>Bacteria</taxon>
        <taxon>Bacillati</taxon>
        <taxon>Bacillota</taxon>
        <taxon>Bacilli</taxon>
        <taxon>Bacillales</taxon>
        <taxon>Alicyclobacillaceae</taxon>
        <taxon>Tumebacillus</taxon>
    </lineage>
</organism>
<reference evidence="1 2" key="1">
    <citation type="journal article" date="2013" name="Int. J. Syst. Evol. Microbiol.">
        <title>Tumebacillus flagellatus sp. nov., an alpha-amylase/pullulanase-producing bacterium isolated from cassava wastewater.</title>
        <authorList>
            <person name="Wang Q."/>
            <person name="Xie N."/>
            <person name="Qin Y."/>
            <person name="Shen N."/>
            <person name="Zhu J."/>
            <person name="Mi H."/>
            <person name="Huang R."/>
        </authorList>
    </citation>
    <scope>NUCLEOTIDE SEQUENCE [LARGE SCALE GENOMIC DNA]</scope>
    <source>
        <strain evidence="1 2">GST4</strain>
    </source>
</reference>
<protein>
    <submittedName>
        <fullName evidence="1">Uncharacterized protein</fullName>
    </submittedName>
</protein>
<proteinExistence type="predicted"/>